<evidence type="ECO:0000256" key="4">
    <source>
        <dbReference type="SAM" id="Phobius"/>
    </source>
</evidence>
<dbReference type="RefSeq" id="WP_121933266.1">
    <property type="nucleotide sequence ID" value="NZ_RDOJ01000001.1"/>
</dbReference>
<keyword evidence="3" id="KW-0808">Transferase</keyword>
<gene>
    <name evidence="6" type="ORF">EAH69_00610</name>
</gene>
<sequence>MKLAVAILNWNGKKLLEEFLPFVIQHTKNADIYVIDNASMDDSVSYLKANYPSVKIVQNLGNYGFAKGYNEGLKHIDADIYCLLNSDVEVTANWTEPIMELFQKDQSIAAVQPKILDYKNKTHFEYAGAGGGYMDKFGYPFCRGRVFWTLEEDKGQYNDTVECFWATGASLFIRKEDFFRQKGFDEDFFAHMEEIDLCWRLKNENRKIYYCGSSTVYHLGGGTLQKNNPRKTYLNFRNSLNMYLKNLPKDQLFPIIFSRLTLDGISAIVFMFYEGFGHLWAIFMSHMHFYRDFSKMYKKRGNHQIRNYGTKELIPFQYFVKKRQYFKDLK</sequence>
<evidence type="ECO:0000256" key="1">
    <source>
        <dbReference type="ARBA" id="ARBA00006739"/>
    </source>
</evidence>
<dbReference type="AlphaFoldDB" id="A0A3L9MIK9"/>
<accession>A0A3L9MIK9</accession>
<dbReference type="SUPFAM" id="SSF53448">
    <property type="entry name" value="Nucleotide-diphospho-sugar transferases"/>
    <property type="match status" value="1"/>
</dbReference>
<keyword evidence="4" id="KW-0812">Transmembrane</keyword>
<dbReference type="PANTHER" id="PTHR43179">
    <property type="entry name" value="RHAMNOSYLTRANSFERASE WBBL"/>
    <property type="match status" value="1"/>
</dbReference>
<feature type="transmembrane region" description="Helical" evidence="4">
    <location>
        <begin position="267"/>
        <end position="290"/>
    </location>
</feature>
<dbReference type="GO" id="GO:0016757">
    <property type="term" value="F:glycosyltransferase activity"/>
    <property type="evidence" value="ECO:0007669"/>
    <property type="project" value="UniProtKB-KW"/>
</dbReference>
<dbReference type="Proteomes" id="UP000275348">
    <property type="component" value="Unassembled WGS sequence"/>
</dbReference>
<dbReference type="EMBL" id="RDOJ01000001">
    <property type="protein sequence ID" value="RLZ12688.1"/>
    <property type="molecule type" value="Genomic_DNA"/>
</dbReference>
<reference evidence="6 7" key="1">
    <citation type="submission" date="2018-10" db="EMBL/GenBank/DDBJ databases">
        <authorList>
            <person name="Chen X."/>
        </authorList>
    </citation>
    <scope>NUCLEOTIDE SEQUENCE [LARGE SCALE GENOMIC DNA]</scope>
    <source>
        <strain evidence="6 7">YIM 102668</strain>
    </source>
</reference>
<dbReference type="Pfam" id="PF00535">
    <property type="entry name" value="Glycos_transf_2"/>
    <property type="match status" value="1"/>
</dbReference>
<dbReference type="InterPro" id="IPR001173">
    <property type="entry name" value="Glyco_trans_2-like"/>
</dbReference>
<dbReference type="CDD" id="cd04186">
    <property type="entry name" value="GT_2_like_c"/>
    <property type="match status" value="1"/>
</dbReference>
<evidence type="ECO:0000259" key="5">
    <source>
        <dbReference type="Pfam" id="PF00535"/>
    </source>
</evidence>
<evidence type="ECO:0000256" key="2">
    <source>
        <dbReference type="ARBA" id="ARBA00022676"/>
    </source>
</evidence>
<protein>
    <submittedName>
        <fullName evidence="6">Glycosyltransferase family 2 protein</fullName>
    </submittedName>
</protein>
<evidence type="ECO:0000313" key="7">
    <source>
        <dbReference type="Proteomes" id="UP000275348"/>
    </source>
</evidence>
<keyword evidence="4" id="KW-1133">Transmembrane helix</keyword>
<name>A0A3L9MIK9_9FLAO</name>
<proteinExistence type="inferred from homology"/>
<dbReference type="InterPro" id="IPR029044">
    <property type="entry name" value="Nucleotide-diphossugar_trans"/>
</dbReference>
<comment type="similarity">
    <text evidence="1">Belongs to the glycosyltransferase 2 family.</text>
</comment>
<dbReference type="OrthoDB" id="9771846at2"/>
<keyword evidence="7" id="KW-1185">Reference proteome</keyword>
<feature type="domain" description="Glycosyltransferase 2-like" evidence="5">
    <location>
        <begin position="5"/>
        <end position="122"/>
    </location>
</feature>
<evidence type="ECO:0000313" key="6">
    <source>
        <dbReference type="EMBL" id="RLZ12688.1"/>
    </source>
</evidence>
<keyword evidence="2" id="KW-0328">Glycosyltransferase</keyword>
<keyword evidence="4" id="KW-0472">Membrane</keyword>
<organism evidence="6 7">
    <name type="scientific">Faecalibacter macacae</name>
    <dbReference type="NCBI Taxonomy" id="1859289"/>
    <lineage>
        <taxon>Bacteria</taxon>
        <taxon>Pseudomonadati</taxon>
        <taxon>Bacteroidota</taxon>
        <taxon>Flavobacteriia</taxon>
        <taxon>Flavobacteriales</taxon>
        <taxon>Weeksellaceae</taxon>
        <taxon>Faecalibacter</taxon>
    </lineage>
</organism>
<comment type="caution">
    <text evidence="6">The sequence shown here is derived from an EMBL/GenBank/DDBJ whole genome shotgun (WGS) entry which is preliminary data.</text>
</comment>
<dbReference type="PANTHER" id="PTHR43179:SF12">
    <property type="entry name" value="GALACTOFURANOSYLTRANSFERASE GLFT2"/>
    <property type="match status" value="1"/>
</dbReference>
<dbReference type="Gene3D" id="3.90.550.10">
    <property type="entry name" value="Spore Coat Polysaccharide Biosynthesis Protein SpsA, Chain A"/>
    <property type="match status" value="1"/>
</dbReference>
<evidence type="ECO:0000256" key="3">
    <source>
        <dbReference type="ARBA" id="ARBA00022679"/>
    </source>
</evidence>